<keyword evidence="3" id="KW-1185">Reference proteome</keyword>
<dbReference type="Proteomes" id="UP001060919">
    <property type="component" value="Chromosome"/>
</dbReference>
<dbReference type="EMBL" id="AP026867">
    <property type="protein sequence ID" value="BDS13162.1"/>
    <property type="molecule type" value="Genomic_DNA"/>
</dbReference>
<sequence length="409" mass="46360">MNKTINRSLIFYFQRTNIYISISFLLLTSLGLKAQTTISMQEAIERIKTQHPNVLQQDLYIQQQRILKDAGKVQPAMGMGYSFEELGLAGSGVHSIYLQQDFNLPQVAQRKVALQEALAQTGEWQKAATQKQLERSVAGLYQQILFLKSQQNLNTELLDLYTKIEKIAQKRAEVGETGQLPIISTQSAKQQIQLQQMNTQQNYTTQLMLLQQFLMDNNIEGLSDTALVPLSIPASTNEIETHPLVQQIDQQMTANTLQSEVIKSQLLPQISTSFQVQVVDQTFPNFGAQIGLNVPLFSKGIKAQVKANELTTKILAQNKTWQIQQLNSQKAIALNQMTLLQEQLSHFEQVLLPNLQQQQALSQQAYSIGELDYLNVLQGLTQIIAAKQRYLQLILQLNLAWIDYRYLVK</sequence>
<dbReference type="AlphaFoldDB" id="A0A915YHL0"/>
<dbReference type="Pfam" id="PF02321">
    <property type="entry name" value="OEP"/>
    <property type="match status" value="1"/>
</dbReference>
<dbReference type="InterPro" id="IPR010131">
    <property type="entry name" value="MdtP/NodT-like"/>
</dbReference>
<dbReference type="RefSeq" id="WP_264788458.1">
    <property type="nucleotide sequence ID" value="NZ_AP026867.1"/>
</dbReference>
<dbReference type="PANTHER" id="PTHR30203">
    <property type="entry name" value="OUTER MEMBRANE CATION EFFLUX PROTEIN"/>
    <property type="match status" value="1"/>
</dbReference>
<gene>
    <name evidence="2" type="ORF">AsAng_0038900</name>
</gene>
<evidence type="ECO:0000256" key="1">
    <source>
        <dbReference type="ARBA" id="ARBA00007613"/>
    </source>
</evidence>
<proteinExistence type="inferred from homology"/>
<protein>
    <submittedName>
        <fullName evidence="2">TolC family protein</fullName>
    </submittedName>
</protein>
<dbReference type="Gene3D" id="1.20.1600.10">
    <property type="entry name" value="Outer membrane efflux proteins (OEP)"/>
    <property type="match status" value="1"/>
</dbReference>
<dbReference type="InterPro" id="IPR003423">
    <property type="entry name" value="OMP_efflux"/>
</dbReference>
<accession>A0A915YHL0</accession>
<comment type="similarity">
    <text evidence="1">Belongs to the outer membrane factor (OMF) (TC 1.B.17) family.</text>
</comment>
<dbReference type="SUPFAM" id="SSF56954">
    <property type="entry name" value="Outer membrane efflux proteins (OEP)"/>
    <property type="match status" value="1"/>
</dbReference>
<name>A0A915YHL0_9BACT</name>
<evidence type="ECO:0000313" key="3">
    <source>
        <dbReference type="Proteomes" id="UP001060919"/>
    </source>
</evidence>
<reference evidence="2" key="1">
    <citation type="submission" date="2022-09" db="EMBL/GenBank/DDBJ databases">
        <title>Aureispira anguillicida sp. nov., isolated from Leptocephalus of Japanese eel Anguilla japonica.</title>
        <authorList>
            <person name="Yuasa K."/>
            <person name="Mekata T."/>
            <person name="Ikunari K."/>
        </authorList>
    </citation>
    <scope>NUCLEOTIDE SEQUENCE</scope>
    <source>
        <strain evidence="2">EL160426</strain>
    </source>
</reference>
<organism evidence="2 3">
    <name type="scientific">Aureispira anguillae</name>
    <dbReference type="NCBI Taxonomy" id="2864201"/>
    <lineage>
        <taxon>Bacteria</taxon>
        <taxon>Pseudomonadati</taxon>
        <taxon>Bacteroidota</taxon>
        <taxon>Saprospiria</taxon>
        <taxon>Saprospirales</taxon>
        <taxon>Saprospiraceae</taxon>
        <taxon>Aureispira</taxon>
    </lineage>
</organism>
<dbReference type="GO" id="GO:0015562">
    <property type="term" value="F:efflux transmembrane transporter activity"/>
    <property type="evidence" value="ECO:0007669"/>
    <property type="project" value="InterPro"/>
</dbReference>
<dbReference type="KEGG" id="aup:AsAng_0038900"/>
<evidence type="ECO:0000313" key="2">
    <source>
        <dbReference type="EMBL" id="BDS13162.1"/>
    </source>
</evidence>